<evidence type="ECO:0000313" key="3">
    <source>
        <dbReference type="EMBL" id="PWB94655.1"/>
    </source>
</evidence>
<reference evidence="3 4" key="1">
    <citation type="journal article" date="2018" name="Appl. Microbiol. Biotechnol.">
        <title>Co-cultivation of the strictly anaerobic methanogen Methanosarcina barkeri with aerobic methanotrophs in an oxygen-limited membrane bioreactor.</title>
        <authorList>
            <person name="In 't Zandt M.H."/>
            <person name="van den Bosch T.J.M."/>
            <person name="Rijkers R."/>
            <person name="van Kessel M.A.H.J."/>
            <person name="Jetten M.S.M."/>
            <person name="Welte C.U."/>
        </authorList>
    </citation>
    <scope>NUCLEOTIDE SEQUENCE [LARGE SCALE GENOMIC DNA]</scope>
    <source>
        <strain evidence="3 4">DSM 17706</strain>
    </source>
</reference>
<evidence type="ECO:0000259" key="2">
    <source>
        <dbReference type="Pfam" id="PF06791"/>
    </source>
</evidence>
<gene>
    <name evidence="3" type="ORF">C5689_06220</name>
</gene>
<keyword evidence="4" id="KW-1185">Reference proteome</keyword>
<dbReference type="OrthoDB" id="8421800at2"/>
<accession>A0A2U1SSS4</accession>
<evidence type="ECO:0000313" key="4">
    <source>
        <dbReference type="Proteomes" id="UP000245137"/>
    </source>
</evidence>
<protein>
    <recommendedName>
        <fullName evidence="2">Bacteriophage tail tape measure N-terminal domain-containing protein</fullName>
    </recommendedName>
</protein>
<dbReference type="AlphaFoldDB" id="A0A2U1SSS4"/>
<organism evidence="3 4">
    <name type="scientific">Methylosinus sporium</name>
    <dbReference type="NCBI Taxonomy" id="428"/>
    <lineage>
        <taxon>Bacteria</taxon>
        <taxon>Pseudomonadati</taxon>
        <taxon>Pseudomonadota</taxon>
        <taxon>Alphaproteobacteria</taxon>
        <taxon>Hyphomicrobiales</taxon>
        <taxon>Methylocystaceae</taxon>
        <taxon>Methylosinus</taxon>
    </lineage>
</organism>
<comment type="caution">
    <text evidence="3">The sequence shown here is derived from an EMBL/GenBank/DDBJ whole genome shotgun (WGS) entry which is preliminary data.</text>
</comment>
<feature type="domain" description="Bacteriophage tail tape measure N-terminal" evidence="2">
    <location>
        <begin position="110"/>
        <end position="316"/>
    </location>
</feature>
<dbReference type="RefSeq" id="WP_108916408.1">
    <property type="nucleotide sequence ID" value="NZ_PUIV01000006.1"/>
</dbReference>
<proteinExistence type="predicted"/>
<name>A0A2U1SSS4_METSR</name>
<dbReference type="Proteomes" id="UP000245137">
    <property type="component" value="Unassembled WGS sequence"/>
</dbReference>
<dbReference type="Pfam" id="PF06791">
    <property type="entry name" value="TMP_2"/>
    <property type="match status" value="1"/>
</dbReference>
<dbReference type="InterPro" id="IPR009628">
    <property type="entry name" value="Phage_tape_measure_N"/>
</dbReference>
<feature type="region of interest" description="Disordered" evidence="1">
    <location>
        <begin position="390"/>
        <end position="413"/>
    </location>
</feature>
<sequence length="1058" mass="111857">MAENVVTRIDIDVRGSDSADRATAALEKLVGAEERATVSSDKLEKVRERSSAAADRIAKRYDSEYRAVQQLAKDQAALNRAYDAGLGGTLAYERALAGVTRQQAELSKAVNDNGKSAGLARHEWTNLSRQMQDVGTMLASGSSPTQVLATQGAQIYDIFSSSKGGAVSALKDFALATTRFLTNPLTIGVAVVAGATYSFIRWRDEIAATTIALNGLGRASGQTVNGVMSLSQSAADRAGISASSARGVAGQMLNAGVSGSNIEGGVGASVDFSRRFGVDLEAAGQTLSKALADPAKGAETLAKQYGLVTFAEQRQISEIAALGNKSEASSRLVAILNQRLAEMEDPTSRIAKWWETVKKGFFDGLDKIGRGIDRVVDGPAETQRKAEQRAKSALQGTLRGLESAEQERGQSLDRMREDSALAVKEINARTYAEREFIARQRAWNEVMRSEVPDAIKAAMAAETERAKMLAETSRKVEDYARSVRDRAGMAGMTDYERGRQQILNSARDFREQNFSDAATPMAAAMNTAGSAATTFADVLTQATAKIGGTFGRLVPVSEWKNGLGPSANATAADPRGMSGYIRDRAGAYGIDPETALRVARSEGLGNFYGDNGTSFGSMQLHVGGGIGDEFRRDTGLDPSNPANERATIDYALKIAAQRGWGPWHGAAKVGIGEWDGIGTPGARRLTVSRSAVNDNGTRSKYEAAVQEDLKTYDKEQIDKRINSSNNSLREQNALLDAQQNALTADNATLSGVIESQKLLNYFTTQRIDIDEKLKKSILGVGEAEAARMRKEEEFQRQRKSYIENLDLARSTLSGSLGGGLKALAKGEDVGAALQQSMQSAMDRMIDMQANRLTESLLGATGSANGGLLGDLLGFGRQQQTAQMNVQAGVVTVNGGVGTGATGGGIGGLIGSLFSSSSSGSLPTMAQGGMGPDYMPGNANGTDFWRGGPTWVGERGPEIINLPRGSQVMSNSDSVAYAKSLAAAGRAGGSGGSGSHPPTQVSFINAPGGEAEVKETRRSDGGVSLEVTFKKMLKKAVAQGVIDREMGASYGALRQAKSR</sequence>
<dbReference type="EMBL" id="PUIV01000006">
    <property type="protein sequence ID" value="PWB94655.1"/>
    <property type="molecule type" value="Genomic_DNA"/>
</dbReference>
<evidence type="ECO:0000256" key="1">
    <source>
        <dbReference type="SAM" id="MobiDB-lite"/>
    </source>
</evidence>